<protein>
    <submittedName>
        <fullName evidence="2">Uncharacterized protein</fullName>
    </submittedName>
</protein>
<organism evidence="2 3">
    <name type="scientific">Rotaria magnacalcarata</name>
    <dbReference type="NCBI Taxonomy" id="392030"/>
    <lineage>
        <taxon>Eukaryota</taxon>
        <taxon>Metazoa</taxon>
        <taxon>Spiralia</taxon>
        <taxon>Gnathifera</taxon>
        <taxon>Rotifera</taxon>
        <taxon>Eurotatoria</taxon>
        <taxon>Bdelloidea</taxon>
        <taxon>Philodinida</taxon>
        <taxon>Philodinidae</taxon>
        <taxon>Rotaria</taxon>
    </lineage>
</organism>
<dbReference type="Proteomes" id="UP000663842">
    <property type="component" value="Unassembled WGS sequence"/>
</dbReference>
<gene>
    <name evidence="2" type="ORF">UXM345_LOCUS13371</name>
    <name evidence="1" type="ORF">XDN619_LOCUS34487</name>
</gene>
<evidence type="ECO:0000313" key="1">
    <source>
        <dbReference type="EMBL" id="CAF2234125.1"/>
    </source>
</evidence>
<proteinExistence type="predicted"/>
<dbReference type="Proteomes" id="UP000663887">
    <property type="component" value="Unassembled WGS sequence"/>
</dbReference>
<evidence type="ECO:0000313" key="2">
    <source>
        <dbReference type="EMBL" id="CAF3951700.1"/>
    </source>
</evidence>
<comment type="caution">
    <text evidence="2">The sequence shown here is derived from an EMBL/GenBank/DDBJ whole genome shotgun (WGS) entry which is preliminary data.</text>
</comment>
<evidence type="ECO:0000313" key="3">
    <source>
        <dbReference type="Proteomes" id="UP000663842"/>
    </source>
</evidence>
<name>A0A819KRW3_9BILA</name>
<feature type="non-terminal residue" evidence="2">
    <location>
        <position position="1"/>
    </location>
</feature>
<sequence length="112" mass="13617">FIHLTIMPFAKNKILISLGFMILFIFLIDTRASLAIDVTYPDPLLQLHDDRNSGEYVHYITKRRFLPTRRQLQHYFNDDFSSENNEEDSMLNRKRYFLKSKRYFLNSKRDYE</sequence>
<dbReference type="EMBL" id="CAJNRG010017590">
    <property type="protein sequence ID" value="CAF2234125.1"/>
    <property type="molecule type" value="Genomic_DNA"/>
</dbReference>
<accession>A0A819KRW3</accession>
<reference evidence="2" key="1">
    <citation type="submission" date="2021-02" db="EMBL/GenBank/DDBJ databases">
        <authorList>
            <person name="Nowell W R."/>
        </authorList>
    </citation>
    <scope>NUCLEOTIDE SEQUENCE</scope>
</reference>
<dbReference type="AlphaFoldDB" id="A0A819KRW3"/>
<dbReference type="EMBL" id="CAJOBF010001447">
    <property type="protein sequence ID" value="CAF3951700.1"/>
    <property type="molecule type" value="Genomic_DNA"/>
</dbReference>